<dbReference type="SUPFAM" id="SSF103473">
    <property type="entry name" value="MFS general substrate transporter"/>
    <property type="match status" value="1"/>
</dbReference>
<keyword evidence="2" id="KW-0472">Membrane</keyword>
<reference evidence="4" key="1">
    <citation type="submission" date="2013-03" db="EMBL/GenBank/DDBJ databases">
        <title>The Genome Sequence of Anopheles minimus MINIMUS1.</title>
        <authorList>
            <consortium name="The Broad Institute Genomics Platform"/>
            <person name="Neafsey D.E."/>
            <person name="Walton C."/>
            <person name="Walker B."/>
            <person name="Young S.K."/>
            <person name="Zeng Q."/>
            <person name="Gargeya S."/>
            <person name="Fitzgerald M."/>
            <person name="Haas B."/>
            <person name="Abouelleil A."/>
            <person name="Allen A.W."/>
            <person name="Alvarado L."/>
            <person name="Arachchi H.M."/>
            <person name="Berlin A.M."/>
            <person name="Chapman S.B."/>
            <person name="Gainer-Dewar J."/>
            <person name="Goldberg J."/>
            <person name="Griggs A."/>
            <person name="Gujja S."/>
            <person name="Hansen M."/>
            <person name="Howarth C."/>
            <person name="Imamovic A."/>
            <person name="Ireland A."/>
            <person name="Larimer J."/>
            <person name="McCowan C."/>
            <person name="Murphy C."/>
            <person name="Pearson M."/>
            <person name="Poon T.W."/>
            <person name="Priest M."/>
            <person name="Roberts A."/>
            <person name="Saif S."/>
            <person name="Shea T."/>
            <person name="Sisk P."/>
            <person name="Sykes S."/>
            <person name="Wortman J."/>
            <person name="Nusbaum C."/>
            <person name="Birren B."/>
        </authorList>
    </citation>
    <scope>NUCLEOTIDE SEQUENCE [LARGE SCALE GENOMIC DNA]</scope>
    <source>
        <strain evidence="4">MINIMUS1</strain>
    </source>
</reference>
<dbReference type="InterPro" id="IPR011701">
    <property type="entry name" value="MFS"/>
</dbReference>
<feature type="transmembrane region" description="Helical" evidence="2">
    <location>
        <begin position="103"/>
        <end position="123"/>
    </location>
</feature>
<dbReference type="EnsemblMetazoa" id="AMIN005180-RA">
    <property type="protein sequence ID" value="AMIN005180-PA"/>
    <property type="gene ID" value="AMIN005180"/>
</dbReference>
<evidence type="ECO:0000313" key="3">
    <source>
        <dbReference type="EnsemblMetazoa" id="AMIN005180-PA"/>
    </source>
</evidence>
<keyword evidence="2" id="KW-1133">Transmembrane helix</keyword>
<dbReference type="PANTHER" id="PTHR11360:SF8">
    <property type="entry name" value="BCDNA.LD28120-RELATED"/>
    <property type="match status" value="1"/>
</dbReference>
<sequence>AYLGQGAILRHQRLADLSSTLISTGASSSERHGDDSTTQSVQKMKSDKAKHKTDENGNEYCKSTTMRVDELNTPPHKDGDKKRAKLPKNRSQLGRDFVAPDGGWGWMVVLAAGFSNLCTFPVLQQFGLLFRDRMTELSISASEVTTIINTHSALTSIVGLANGPMFRRFTYRQVAFCGALMVGVAVSLTSLADSFMEYMITFAVLYGAGVGINTSANSLALNTYFRQKRRIATGFAWTLTGLGPIVAPHIVTLLHRHFSVNNTVLIFGGFAMNAVAFALLYQPVQWHAKSPQSTSEPDEANLPTTPPPSERCIYCQTAQDPVAVPFNTLPIERSVQDLIAYDAAVDTGTPMLSRANDGWYSRSSLRSLYSSRHSLTTPRILSQRPSVLSLGDTRAFIPLPAKDTTAFKIDECQTEDCPNVQAEHKPLRRPTDPTPLLNKSYFEPKDHPVESLPTNGFGTVVPAEKDVLKQASKRLAQLVEEARPNSCTCSETLQSLLDDAPEQELPLTLLQRIVIFFDLDLLRDHIYINIMIGITIANFAELNFSILTPFVLADFGCTRDQIAMAMSILGVTDICCRCLVPLIADRIKWQNRTFFLVGVVNMALGRVVLAHFHSYTVVLGIACWIGFNKGLRTVFMALAIPSHVPLDRLPGATGIHLLFAGFFYLLVGPIVGYVRDATNYATTLHFLNLATYAMAICWSLEMYYFTPRQRRRQMAKDAAGS</sequence>
<feature type="transmembrane region" description="Helical" evidence="2">
    <location>
        <begin position="263"/>
        <end position="281"/>
    </location>
</feature>
<name>A0A182W4B7_9DIPT</name>
<evidence type="ECO:0008006" key="5">
    <source>
        <dbReference type="Google" id="ProtNLM"/>
    </source>
</evidence>
<dbReference type="Gene3D" id="1.20.1250.20">
    <property type="entry name" value="MFS general substrate transporter like domains"/>
    <property type="match status" value="2"/>
</dbReference>
<dbReference type="AlphaFoldDB" id="A0A182W4B7"/>
<evidence type="ECO:0000256" key="1">
    <source>
        <dbReference type="SAM" id="MobiDB-lite"/>
    </source>
</evidence>
<dbReference type="Proteomes" id="UP000075920">
    <property type="component" value="Unassembled WGS sequence"/>
</dbReference>
<protein>
    <recommendedName>
        <fullName evidence="5">Major facilitator superfamily (MFS) profile domain-containing protein</fullName>
    </recommendedName>
</protein>
<feature type="transmembrane region" description="Helical" evidence="2">
    <location>
        <begin position="562"/>
        <end position="582"/>
    </location>
</feature>
<dbReference type="FunFam" id="1.20.1250.20:FF:001029">
    <property type="entry name" value="AGAP000718-PA"/>
    <property type="match status" value="1"/>
</dbReference>
<feature type="transmembrane region" description="Helical" evidence="2">
    <location>
        <begin position="174"/>
        <end position="192"/>
    </location>
</feature>
<dbReference type="InterPro" id="IPR036259">
    <property type="entry name" value="MFS_trans_sf"/>
</dbReference>
<feature type="compositionally biased region" description="Basic and acidic residues" evidence="1">
    <location>
        <begin position="67"/>
        <end position="81"/>
    </location>
</feature>
<feature type="transmembrane region" description="Helical" evidence="2">
    <location>
        <begin position="526"/>
        <end position="550"/>
    </location>
</feature>
<dbReference type="STRING" id="112268.A0A182W4B7"/>
<feature type="region of interest" description="Disordered" evidence="1">
    <location>
        <begin position="24"/>
        <end position="89"/>
    </location>
</feature>
<reference evidence="3" key="2">
    <citation type="submission" date="2020-05" db="UniProtKB">
        <authorList>
            <consortium name="EnsemblMetazoa"/>
        </authorList>
    </citation>
    <scope>IDENTIFICATION</scope>
    <source>
        <strain evidence="3">MINIMUS1</strain>
    </source>
</reference>
<dbReference type="PANTHER" id="PTHR11360">
    <property type="entry name" value="MONOCARBOXYLATE TRANSPORTER"/>
    <property type="match status" value="1"/>
</dbReference>
<dbReference type="InterPro" id="IPR050327">
    <property type="entry name" value="Proton-linked_MCT"/>
</dbReference>
<feature type="compositionally biased region" description="Basic and acidic residues" evidence="1">
    <location>
        <begin position="44"/>
        <end position="55"/>
    </location>
</feature>
<feature type="transmembrane region" description="Helical" evidence="2">
    <location>
        <begin position="198"/>
        <end position="219"/>
    </location>
</feature>
<organism evidence="3 4">
    <name type="scientific">Anopheles minimus</name>
    <dbReference type="NCBI Taxonomy" id="112268"/>
    <lineage>
        <taxon>Eukaryota</taxon>
        <taxon>Metazoa</taxon>
        <taxon>Ecdysozoa</taxon>
        <taxon>Arthropoda</taxon>
        <taxon>Hexapoda</taxon>
        <taxon>Insecta</taxon>
        <taxon>Pterygota</taxon>
        <taxon>Neoptera</taxon>
        <taxon>Endopterygota</taxon>
        <taxon>Diptera</taxon>
        <taxon>Nematocera</taxon>
        <taxon>Culicoidea</taxon>
        <taxon>Culicidae</taxon>
        <taxon>Anophelinae</taxon>
        <taxon>Anopheles</taxon>
    </lineage>
</organism>
<proteinExistence type="predicted"/>
<evidence type="ECO:0000313" key="4">
    <source>
        <dbReference type="Proteomes" id="UP000075920"/>
    </source>
</evidence>
<dbReference type="Pfam" id="PF07690">
    <property type="entry name" value="MFS_1"/>
    <property type="match status" value="1"/>
</dbReference>
<evidence type="ECO:0000256" key="2">
    <source>
        <dbReference type="SAM" id="Phobius"/>
    </source>
</evidence>
<keyword evidence="2" id="KW-0812">Transmembrane</keyword>
<keyword evidence="4" id="KW-1185">Reference proteome</keyword>
<dbReference type="FunFam" id="1.20.1250.20:FF:000383">
    <property type="entry name" value="Blast:Monocarboxylate transporter 13"/>
    <property type="match status" value="1"/>
</dbReference>
<dbReference type="VEuPathDB" id="VectorBase:AMIN005180"/>
<accession>A0A182W4B7</accession>
<feature type="transmembrane region" description="Helical" evidence="2">
    <location>
        <begin position="231"/>
        <end position="251"/>
    </location>
</feature>
<dbReference type="GO" id="GO:0008028">
    <property type="term" value="F:monocarboxylic acid transmembrane transporter activity"/>
    <property type="evidence" value="ECO:0007669"/>
    <property type="project" value="TreeGrafter"/>
</dbReference>
<feature type="transmembrane region" description="Helical" evidence="2">
    <location>
        <begin position="686"/>
        <end position="706"/>
    </location>
</feature>
<feature type="transmembrane region" description="Helical" evidence="2">
    <location>
        <begin position="652"/>
        <end position="674"/>
    </location>
</feature>